<keyword evidence="2" id="KW-1133">Transmembrane helix</keyword>
<keyword evidence="2" id="KW-0472">Membrane</keyword>
<dbReference type="InterPro" id="IPR050237">
    <property type="entry name" value="ATP-dep_AMP-bd_enzyme"/>
</dbReference>
<dbReference type="EMBL" id="JBHTLX010000012">
    <property type="protein sequence ID" value="MFD1247946.1"/>
    <property type="molecule type" value="Genomic_DNA"/>
</dbReference>
<dbReference type="Gene3D" id="3.40.50.1820">
    <property type="entry name" value="alpha/beta hydrolase"/>
    <property type="match status" value="1"/>
</dbReference>
<feature type="transmembrane region" description="Helical" evidence="2">
    <location>
        <begin position="679"/>
        <end position="696"/>
    </location>
</feature>
<evidence type="ECO:0000256" key="2">
    <source>
        <dbReference type="SAM" id="Phobius"/>
    </source>
</evidence>
<comment type="caution">
    <text evidence="5">The sequence shown here is derived from an EMBL/GenBank/DDBJ whole genome shotgun (WGS) entry which is preliminary data.</text>
</comment>
<dbReference type="InterPro" id="IPR042099">
    <property type="entry name" value="ANL_N_sf"/>
</dbReference>
<feature type="transmembrane region" description="Helical" evidence="2">
    <location>
        <begin position="803"/>
        <end position="822"/>
    </location>
</feature>
<feature type="transmembrane region" description="Helical" evidence="2">
    <location>
        <begin position="732"/>
        <end position="750"/>
    </location>
</feature>
<evidence type="ECO:0000259" key="4">
    <source>
        <dbReference type="Pfam" id="PF00550"/>
    </source>
</evidence>
<name>A0ABW3VYW7_9ACTN</name>
<dbReference type="Gene3D" id="3.40.50.12780">
    <property type="entry name" value="N-terminal domain of ligase-like"/>
    <property type="match status" value="1"/>
</dbReference>
<keyword evidence="6" id="KW-1185">Reference proteome</keyword>
<evidence type="ECO:0000256" key="1">
    <source>
        <dbReference type="SAM" id="MobiDB-lite"/>
    </source>
</evidence>
<evidence type="ECO:0000313" key="6">
    <source>
        <dbReference type="Proteomes" id="UP001597229"/>
    </source>
</evidence>
<feature type="domain" description="Carrier" evidence="4">
    <location>
        <begin position="468"/>
        <end position="527"/>
    </location>
</feature>
<feature type="transmembrane region" description="Helical" evidence="2">
    <location>
        <begin position="770"/>
        <end position="791"/>
    </location>
</feature>
<reference evidence="6" key="1">
    <citation type="journal article" date="2019" name="Int. J. Syst. Evol. Microbiol.">
        <title>The Global Catalogue of Microorganisms (GCM) 10K type strain sequencing project: providing services to taxonomists for standard genome sequencing and annotation.</title>
        <authorList>
            <consortium name="The Broad Institute Genomics Platform"/>
            <consortium name="The Broad Institute Genome Sequencing Center for Infectious Disease"/>
            <person name="Wu L."/>
            <person name="Ma J."/>
        </authorList>
    </citation>
    <scope>NUCLEOTIDE SEQUENCE [LARGE SCALE GENOMIC DNA]</scope>
    <source>
        <strain evidence="6">CCUG 52478</strain>
    </source>
</reference>
<dbReference type="Proteomes" id="UP001597229">
    <property type="component" value="Unassembled WGS sequence"/>
</dbReference>
<dbReference type="InterPro" id="IPR009081">
    <property type="entry name" value="PP-bd_ACP"/>
</dbReference>
<feature type="compositionally biased region" description="Basic and acidic residues" evidence="1">
    <location>
        <begin position="845"/>
        <end position="862"/>
    </location>
</feature>
<dbReference type="InterPro" id="IPR029058">
    <property type="entry name" value="AB_hydrolase_fold"/>
</dbReference>
<dbReference type="SUPFAM" id="SSF47336">
    <property type="entry name" value="ACP-like"/>
    <property type="match status" value="1"/>
</dbReference>
<dbReference type="SUPFAM" id="SSF56801">
    <property type="entry name" value="Acetyl-CoA synthetase-like"/>
    <property type="match status" value="1"/>
</dbReference>
<feature type="transmembrane region" description="Helical" evidence="2">
    <location>
        <begin position="564"/>
        <end position="585"/>
    </location>
</feature>
<feature type="domain" description="AMP-dependent synthetase/ligase" evidence="3">
    <location>
        <begin position="115"/>
        <end position="324"/>
    </location>
</feature>
<evidence type="ECO:0000313" key="5">
    <source>
        <dbReference type="EMBL" id="MFD1247946.1"/>
    </source>
</evidence>
<accession>A0ABW3VYW7</accession>
<feature type="transmembrane region" description="Helical" evidence="2">
    <location>
        <begin position="708"/>
        <end position="725"/>
    </location>
</feature>
<evidence type="ECO:0000259" key="3">
    <source>
        <dbReference type="Pfam" id="PF00501"/>
    </source>
</evidence>
<sequence>MRGDYGTLRVAAGIADDLARHGDRPALRTTSGTLTYAELDRRVATARAELAAIGDAQLVRISPAPTTDFVVAWLAAFTGGHATLLTDDDGLARAYGVSVTRTPGGWRPTGAPAPSLHPDLRLLLSTSGSTGSPKLVRLSAASLDANATAIASYLRLREDDVALTTLPFDYCYGLSVLHSHLAAGASLVLDDRSVTDPALWAHARRQGVTSFAGVPYTFDLLGAAGWPALPTLRQVTQAGGRLAPDRVRALAEQGAREGWELVVMYGQTEATARMAYLPPELAAAHPGTVGVAVPGGSLRIDKVAGAAPGVGELVYRGPNVMMGYAESPADLARGAELDELRTGDLARTTPEGLVEIVGRRSRFAKLFGQRIDLDRVQTLLGLAGYDAACAESVDGRHLVVAVPGSPDAAHLADVATATVADTGLPAHAVRVVPVADLPRLPNGKLDQQAVARLESVPAPDPGSPQASIARLYARILGREHVSPDATFVALGGDSLSYVELSLRLESRIGRLPSDWQNHTVAELAARLDPAGADAPRRRAWARVDTTIVLRAVAIVLIVGSHTNLWVLVGGAHVLLAVAGANFARFHLADEGPRERLRRVARAAARIAVPSILWIGSVALITGAPGWRSVFLLNDLLGTHHWSEPDWYYWFVEVCVIAAVGAGLLTAIPWVMALERRHRFPLAAGLTAVALAPRFWATATSYDGDVIHSSAFVMWLFLGGWAAAVARTHGQRLLVTALLLVGAWGFTGDTQRDLIVMAGVTALVWLPSVPWPRALVGVTGTLASASLFIYLTHWQIYPHLENRWPLGGLLASIAVGVLTWRVAELVPAAVQVRLARLPRSGSRAVRQAEPHYTPNHDHRQESR</sequence>
<gene>
    <name evidence="5" type="ORF">ACFQ3F_09115</name>
</gene>
<dbReference type="InterPro" id="IPR036736">
    <property type="entry name" value="ACP-like_sf"/>
</dbReference>
<dbReference type="PANTHER" id="PTHR43767:SF1">
    <property type="entry name" value="NONRIBOSOMAL PEPTIDE SYNTHASE PES1 (EUROFUNG)-RELATED"/>
    <property type="match status" value="1"/>
</dbReference>
<feature type="transmembrane region" description="Helical" evidence="2">
    <location>
        <begin position="646"/>
        <end position="667"/>
    </location>
</feature>
<keyword evidence="2" id="KW-0812">Transmembrane</keyword>
<feature type="transmembrane region" description="Helical" evidence="2">
    <location>
        <begin position="606"/>
        <end position="626"/>
    </location>
</feature>
<dbReference type="PANTHER" id="PTHR43767">
    <property type="entry name" value="LONG-CHAIN-FATTY-ACID--COA LIGASE"/>
    <property type="match status" value="1"/>
</dbReference>
<feature type="region of interest" description="Disordered" evidence="1">
    <location>
        <begin position="843"/>
        <end position="862"/>
    </location>
</feature>
<dbReference type="RefSeq" id="WP_367918501.1">
    <property type="nucleotide sequence ID" value="NZ_BAABAC010000013.1"/>
</dbReference>
<dbReference type="Pfam" id="PF00550">
    <property type="entry name" value="PP-binding"/>
    <property type="match status" value="1"/>
</dbReference>
<dbReference type="InterPro" id="IPR000873">
    <property type="entry name" value="AMP-dep_synth/lig_dom"/>
</dbReference>
<dbReference type="Pfam" id="PF00501">
    <property type="entry name" value="AMP-binding"/>
    <property type="match status" value="1"/>
</dbReference>
<proteinExistence type="predicted"/>
<organism evidence="5 6">
    <name type="scientific">Nocardioides ginsengisoli</name>
    <dbReference type="NCBI Taxonomy" id="363868"/>
    <lineage>
        <taxon>Bacteria</taxon>
        <taxon>Bacillati</taxon>
        <taxon>Actinomycetota</taxon>
        <taxon>Actinomycetes</taxon>
        <taxon>Propionibacteriales</taxon>
        <taxon>Nocardioidaceae</taxon>
        <taxon>Nocardioides</taxon>
    </lineage>
</organism>
<protein>
    <submittedName>
        <fullName evidence="5">AMP-binding protein</fullName>
    </submittedName>
</protein>